<dbReference type="InterPro" id="IPR036182">
    <property type="entry name" value="PCuAC_sf"/>
</dbReference>
<gene>
    <name evidence="3" type="ORF">MMOR_11530</name>
</gene>
<accession>A0AAD1H7A6</accession>
<evidence type="ECO:0000313" key="3">
    <source>
        <dbReference type="EMBL" id="BBX00217.1"/>
    </source>
</evidence>
<feature type="chain" id="PRO_5042070325" description="Copper(I)-binding protein" evidence="2">
    <location>
        <begin position="23"/>
        <end position="183"/>
    </location>
</feature>
<feature type="signal peptide" evidence="2">
    <location>
        <begin position="1"/>
        <end position="22"/>
    </location>
</feature>
<evidence type="ECO:0000313" key="4">
    <source>
        <dbReference type="Proteomes" id="UP000466681"/>
    </source>
</evidence>
<dbReference type="AlphaFoldDB" id="A0AAD1H7A6"/>
<protein>
    <recommendedName>
        <fullName evidence="5">Copper(I)-binding protein</fullName>
    </recommendedName>
</protein>
<evidence type="ECO:0000256" key="2">
    <source>
        <dbReference type="SAM" id="SignalP"/>
    </source>
</evidence>
<dbReference type="KEGG" id="mmor:MMOR_11530"/>
<proteinExistence type="predicted"/>
<keyword evidence="2" id="KW-0732">Signal</keyword>
<dbReference type="Proteomes" id="UP000466681">
    <property type="component" value="Chromosome"/>
</dbReference>
<sequence length="183" mass="18536">MDRFKLAACGLASVVLLSGCGAGQVSQTATQEPAVNGTSANIGKIAVRNAHLRATQTTDFVQPGTEVELLFVASNESPDVNDKLVSVTSDVGTVSLTGDTTLPAGSTLVVGAPDGQITALESVERAEAAEAVVQLSKPITNGLTYNFTFKFEKSGEGTFAVPISAGESPRREEAGAGGGAGGH</sequence>
<evidence type="ECO:0008006" key="5">
    <source>
        <dbReference type="Google" id="ProtNLM"/>
    </source>
</evidence>
<dbReference type="Pfam" id="PF04314">
    <property type="entry name" value="PCuAC"/>
    <property type="match status" value="1"/>
</dbReference>
<dbReference type="PROSITE" id="PS51257">
    <property type="entry name" value="PROKAR_LIPOPROTEIN"/>
    <property type="match status" value="1"/>
</dbReference>
<reference evidence="3 4" key="1">
    <citation type="journal article" date="2019" name="Emerg. Microbes Infect.">
        <title>Comprehensive subspecies identification of 175 nontuberculous mycobacteria species based on 7547 genomic profiles.</title>
        <authorList>
            <person name="Matsumoto Y."/>
            <person name="Kinjo T."/>
            <person name="Motooka D."/>
            <person name="Nabeya D."/>
            <person name="Jung N."/>
            <person name="Uechi K."/>
            <person name="Horii T."/>
            <person name="Iida T."/>
            <person name="Fujita J."/>
            <person name="Nakamura S."/>
        </authorList>
    </citation>
    <scope>NUCLEOTIDE SEQUENCE [LARGE SCALE GENOMIC DNA]</scope>
    <source>
        <strain evidence="3 4">JCM 6375</strain>
    </source>
</reference>
<dbReference type="InterPro" id="IPR007410">
    <property type="entry name" value="LpqE-like"/>
</dbReference>
<organism evidence="3 4">
    <name type="scientific">Mycolicibacterium moriokaense</name>
    <dbReference type="NCBI Taxonomy" id="39691"/>
    <lineage>
        <taxon>Bacteria</taxon>
        <taxon>Bacillati</taxon>
        <taxon>Actinomycetota</taxon>
        <taxon>Actinomycetes</taxon>
        <taxon>Mycobacteriales</taxon>
        <taxon>Mycobacteriaceae</taxon>
        <taxon>Mycolicibacterium</taxon>
    </lineage>
</organism>
<dbReference type="Gene3D" id="2.60.40.1890">
    <property type="entry name" value="PCu(A)C copper chaperone"/>
    <property type="match status" value="1"/>
</dbReference>
<dbReference type="EMBL" id="AP022560">
    <property type="protein sequence ID" value="BBX00217.1"/>
    <property type="molecule type" value="Genomic_DNA"/>
</dbReference>
<dbReference type="RefSeq" id="WP_083155077.1">
    <property type="nucleotide sequence ID" value="NZ_AP022560.1"/>
</dbReference>
<keyword evidence="4" id="KW-1185">Reference proteome</keyword>
<name>A0AAD1H7A6_9MYCO</name>
<evidence type="ECO:0000256" key="1">
    <source>
        <dbReference type="SAM" id="MobiDB-lite"/>
    </source>
</evidence>
<feature type="region of interest" description="Disordered" evidence="1">
    <location>
        <begin position="162"/>
        <end position="183"/>
    </location>
</feature>